<feature type="transmembrane region" description="Helical" evidence="1">
    <location>
        <begin position="64"/>
        <end position="84"/>
    </location>
</feature>
<evidence type="ECO:0000256" key="1">
    <source>
        <dbReference type="SAM" id="Phobius"/>
    </source>
</evidence>
<keyword evidence="1" id="KW-1133">Transmembrane helix</keyword>
<organism evidence="2">
    <name type="scientific">marine sediment metagenome</name>
    <dbReference type="NCBI Taxonomy" id="412755"/>
    <lineage>
        <taxon>unclassified sequences</taxon>
        <taxon>metagenomes</taxon>
        <taxon>ecological metagenomes</taxon>
    </lineage>
</organism>
<feature type="transmembrane region" description="Helical" evidence="1">
    <location>
        <begin position="91"/>
        <end position="116"/>
    </location>
</feature>
<comment type="caution">
    <text evidence="2">The sequence shown here is derived from an EMBL/GenBank/DDBJ whole genome shotgun (WGS) entry which is preliminary data.</text>
</comment>
<gene>
    <name evidence="2" type="ORF">LCGC14_1060610</name>
</gene>
<keyword evidence="1" id="KW-0812">Transmembrane</keyword>
<accession>A0A0F9N875</accession>
<dbReference type="AlphaFoldDB" id="A0A0F9N875"/>
<reference evidence="2" key="1">
    <citation type="journal article" date="2015" name="Nature">
        <title>Complex archaea that bridge the gap between prokaryotes and eukaryotes.</title>
        <authorList>
            <person name="Spang A."/>
            <person name="Saw J.H."/>
            <person name="Jorgensen S.L."/>
            <person name="Zaremba-Niedzwiedzka K."/>
            <person name="Martijn J."/>
            <person name="Lind A.E."/>
            <person name="van Eijk R."/>
            <person name="Schleper C."/>
            <person name="Guy L."/>
            <person name="Ettema T.J."/>
        </authorList>
    </citation>
    <scope>NUCLEOTIDE SEQUENCE</scope>
</reference>
<evidence type="ECO:0000313" key="2">
    <source>
        <dbReference type="EMBL" id="KKN08062.1"/>
    </source>
</evidence>
<name>A0A0F9N875_9ZZZZ</name>
<keyword evidence="1" id="KW-0472">Membrane</keyword>
<feature type="transmembrane region" description="Helical" evidence="1">
    <location>
        <begin position="122"/>
        <end position="146"/>
    </location>
</feature>
<sequence>MKVWKYVFITLGLVTFLRLAGLPTGADPLFNLVGLQFDTSGNIGNVTTTASAFFNVLFQDTGSALGILALIAGATGGIIAGLFTRAKPENLILLPLITTTLVLFLMTTVSIMQYTISLGQAWVTAIIVVFLLPFTIGFIIALAEFFRGTD</sequence>
<protein>
    <submittedName>
        <fullName evidence="2">Uncharacterized protein</fullName>
    </submittedName>
</protein>
<dbReference type="EMBL" id="LAZR01004499">
    <property type="protein sequence ID" value="KKN08062.1"/>
    <property type="molecule type" value="Genomic_DNA"/>
</dbReference>
<proteinExistence type="predicted"/>